<organism evidence="1 2">
    <name type="scientific">Russula ochroleuca</name>
    <dbReference type="NCBI Taxonomy" id="152965"/>
    <lineage>
        <taxon>Eukaryota</taxon>
        <taxon>Fungi</taxon>
        <taxon>Dikarya</taxon>
        <taxon>Basidiomycota</taxon>
        <taxon>Agaricomycotina</taxon>
        <taxon>Agaricomycetes</taxon>
        <taxon>Russulales</taxon>
        <taxon>Russulaceae</taxon>
        <taxon>Russula</taxon>
    </lineage>
</organism>
<dbReference type="Proteomes" id="UP000759537">
    <property type="component" value="Unassembled WGS sequence"/>
</dbReference>
<evidence type="ECO:0000313" key="1">
    <source>
        <dbReference type="EMBL" id="KAF8477813.1"/>
    </source>
</evidence>
<gene>
    <name evidence="1" type="ORF">DFH94DRAFT_755980</name>
</gene>
<comment type="caution">
    <text evidence="1">The sequence shown here is derived from an EMBL/GenBank/DDBJ whole genome shotgun (WGS) entry which is preliminary data.</text>
</comment>
<evidence type="ECO:0000313" key="2">
    <source>
        <dbReference type="Proteomes" id="UP000759537"/>
    </source>
</evidence>
<reference evidence="1" key="1">
    <citation type="submission" date="2019-10" db="EMBL/GenBank/DDBJ databases">
        <authorList>
            <consortium name="DOE Joint Genome Institute"/>
            <person name="Kuo A."/>
            <person name="Miyauchi S."/>
            <person name="Kiss E."/>
            <person name="Drula E."/>
            <person name="Kohler A."/>
            <person name="Sanchez-Garcia M."/>
            <person name="Andreopoulos B."/>
            <person name="Barry K.W."/>
            <person name="Bonito G."/>
            <person name="Buee M."/>
            <person name="Carver A."/>
            <person name="Chen C."/>
            <person name="Cichocki N."/>
            <person name="Clum A."/>
            <person name="Culley D."/>
            <person name="Crous P.W."/>
            <person name="Fauchery L."/>
            <person name="Girlanda M."/>
            <person name="Hayes R."/>
            <person name="Keri Z."/>
            <person name="LaButti K."/>
            <person name="Lipzen A."/>
            <person name="Lombard V."/>
            <person name="Magnuson J."/>
            <person name="Maillard F."/>
            <person name="Morin E."/>
            <person name="Murat C."/>
            <person name="Nolan M."/>
            <person name="Ohm R."/>
            <person name="Pangilinan J."/>
            <person name="Pereira M."/>
            <person name="Perotto S."/>
            <person name="Peter M."/>
            <person name="Riley R."/>
            <person name="Sitrit Y."/>
            <person name="Stielow B."/>
            <person name="Szollosi G."/>
            <person name="Zifcakova L."/>
            <person name="Stursova M."/>
            <person name="Spatafora J.W."/>
            <person name="Tedersoo L."/>
            <person name="Vaario L.-M."/>
            <person name="Yamada A."/>
            <person name="Yan M."/>
            <person name="Wang P."/>
            <person name="Xu J."/>
            <person name="Bruns T."/>
            <person name="Baldrian P."/>
            <person name="Vilgalys R."/>
            <person name="Henrissat B."/>
            <person name="Grigoriev I.V."/>
            <person name="Hibbett D."/>
            <person name="Nagy L.G."/>
            <person name="Martin F.M."/>
        </authorList>
    </citation>
    <scope>NUCLEOTIDE SEQUENCE</scope>
    <source>
        <strain evidence="1">Prilba</strain>
    </source>
</reference>
<dbReference type="AlphaFoldDB" id="A0A9P5T6M6"/>
<reference evidence="1" key="2">
    <citation type="journal article" date="2020" name="Nat. Commun.">
        <title>Large-scale genome sequencing of mycorrhizal fungi provides insights into the early evolution of symbiotic traits.</title>
        <authorList>
            <person name="Miyauchi S."/>
            <person name="Kiss E."/>
            <person name="Kuo A."/>
            <person name="Drula E."/>
            <person name="Kohler A."/>
            <person name="Sanchez-Garcia M."/>
            <person name="Morin E."/>
            <person name="Andreopoulos B."/>
            <person name="Barry K.W."/>
            <person name="Bonito G."/>
            <person name="Buee M."/>
            <person name="Carver A."/>
            <person name="Chen C."/>
            <person name="Cichocki N."/>
            <person name="Clum A."/>
            <person name="Culley D."/>
            <person name="Crous P.W."/>
            <person name="Fauchery L."/>
            <person name="Girlanda M."/>
            <person name="Hayes R.D."/>
            <person name="Keri Z."/>
            <person name="LaButti K."/>
            <person name="Lipzen A."/>
            <person name="Lombard V."/>
            <person name="Magnuson J."/>
            <person name="Maillard F."/>
            <person name="Murat C."/>
            <person name="Nolan M."/>
            <person name="Ohm R.A."/>
            <person name="Pangilinan J."/>
            <person name="Pereira M.F."/>
            <person name="Perotto S."/>
            <person name="Peter M."/>
            <person name="Pfister S."/>
            <person name="Riley R."/>
            <person name="Sitrit Y."/>
            <person name="Stielow J.B."/>
            <person name="Szollosi G."/>
            <person name="Zifcakova L."/>
            <person name="Stursova M."/>
            <person name="Spatafora J.W."/>
            <person name="Tedersoo L."/>
            <person name="Vaario L.M."/>
            <person name="Yamada A."/>
            <person name="Yan M."/>
            <person name="Wang P."/>
            <person name="Xu J."/>
            <person name="Bruns T."/>
            <person name="Baldrian P."/>
            <person name="Vilgalys R."/>
            <person name="Dunand C."/>
            <person name="Henrissat B."/>
            <person name="Grigoriev I.V."/>
            <person name="Hibbett D."/>
            <person name="Nagy L.G."/>
            <person name="Martin F.M."/>
        </authorList>
    </citation>
    <scope>NUCLEOTIDE SEQUENCE</scope>
    <source>
        <strain evidence="1">Prilba</strain>
    </source>
</reference>
<accession>A0A9P5T6M6</accession>
<dbReference type="EMBL" id="WHVB01000013">
    <property type="protein sequence ID" value="KAF8477813.1"/>
    <property type="molecule type" value="Genomic_DNA"/>
</dbReference>
<name>A0A9P5T6M6_9AGAM</name>
<keyword evidence="2" id="KW-1185">Reference proteome</keyword>
<protein>
    <submittedName>
        <fullName evidence="1">Uncharacterized protein</fullName>
    </submittedName>
</protein>
<proteinExistence type="predicted"/>
<sequence length="204" mass="23028">MPVSRNLSFSDQRDPLFFHPSARTLTLGRVAPFAYIPSDPSRVYQNPAMKLIFLCRYFGQIHERNIYSSIEFRKVLIAADDALQSAVEARNRTPEVDKKFEEAIGLLSRFKKSFPSKDPTSGPNIDGSYGTVTKEAKMSDKSRSASTILYALENNLHANLMDNENPPEPTRIVAFHLLNSLPDNDPIVVIRGCNYQCHSQRHSI</sequence>